<name>A0A1T5ETV4_9SPHN</name>
<dbReference type="OrthoDB" id="9807407at2"/>
<sequence>MISYVTIGVNSIEAALPFYDAVMAALGHERIMLSETWIGYGLADGIYMPKVWVCIPENGKPATVGNGSMVGLHAPSPEAVDRAHAAGLAHGGTDEGAPGRRSRYHPSYYIGYLRDPAGNKLSAFCNTDVFPEPESWARAAARQAPLG</sequence>
<dbReference type="AlphaFoldDB" id="A0A1T5ETV4"/>
<dbReference type="STRING" id="439228.SAMN06295920_107214"/>
<keyword evidence="2" id="KW-1185">Reference proteome</keyword>
<reference evidence="2" key="1">
    <citation type="submission" date="2017-02" db="EMBL/GenBank/DDBJ databases">
        <authorList>
            <person name="Varghese N."/>
            <person name="Submissions S."/>
        </authorList>
    </citation>
    <scope>NUCLEOTIDE SEQUENCE [LARGE SCALE GENOMIC DNA]</scope>
    <source>
        <strain evidence="2">UM2</strain>
    </source>
</reference>
<proteinExistence type="predicted"/>
<dbReference type="Proteomes" id="UP000189818">
    <property type="component" value="Unassembled WGS sequence"/>
</dbReference>
<keyword evidence="1" id="KW-0223">Dioxygenase</keyword>
<dbReference type="InterPro" id="IPR029068">
    <property type="entry name" value="Glyas_Bleomycin-R_OHBP_Dase"/>
</dbReference>
<dbReference type="GO" id="GO:0051213">
    <property type="term" value="F:dioxygenase activity"/>
    <property type="evidence" value="ECO:0007669"/>
    <property type="project" value="UniProtKB-KW"/>
</dbReference>
<evidence type="ECO:0000313" key="2">
    <source>
        <dbReference type="Proteomes" id="UP000189818"/>
    </source>
</evidence>
<keyword evidence="1" id="KW-0560">Oxidoreductase</keyword>
<accession>A0A1T5ETV4</accession>
<dbReference type="PANTHER" id="PTHR35006:SF1">
    <property type="entry name" value="BLL2941 PROTEIN"/>
    <property type="match status" value="1"/>
</dbReference>
<protein>
    <submittedName>
        <fullName evidence="1">Catechol 2,3-dioxygenase</fullName>
    </submittedName>
</protein>
<dbReference type="CDD" id="cd07262">
    <property type="entry name" value="VOC_like"/>
    <property type="match status" value="1"/>
</dbReference>
<dbReference type="RefSeq" id="WP_079649304.1">
    <property type="nucleotide sequence ID" value="NZ_FUYM01000007.1"/>
</dbReference>
<gene>
    <name evidence="1" type="ORF">SAMN06295920_107214</name>
</gene>
<organism evidence="1 2">
    <name type="scientific">Rhizorhabdus histidinilytica</name>
    <dbReference type="NCBI Taxonomy" id="439228"/>
    <lineage>
        <taxon>Bacteria</taxon>
        <taxon>Pseudomonadati</taxon>
        <taxon>Pseudomonadota</taxon>
        <taxon>Alphaproteobacteria</taxon>
        <taxon>Sphingomonadales</taxon>
        <taxon>Sphingomonadaceae</taxon>
        <taxon>Rhizorhabdus</taxon>
    </lineage>
</organism>
<evidence type="ECO:0000313" key="1">
    <source>
        <dbReference type="EMBL" id="SKB87346.1"/>
    </source>
</evidence>
<dbReference type="EMBL" id="FUYM01000007">
    <property type="protein sequence ID" value="SKB87346.1"/>
    <property type="molecule type" value="Genomic_DNA"/>
</dbReference>
<dbReference type="Gene3D" id="3.10.180.10">
    <property type="entry name" value="2,3-Dihydroxybiphenyl 1,2-Dioxygenase, domain 1"/>
    <property type="match status" value="1"/>
</dbReference>
<dbReference type="PANTHER" id="PTHR35006">
    <property type="entry name" value="GLYOXALASE FAMILY PROTEIN (AFU_ORTHOLOGUE AFUA_5G14830)"/>
    <property type="match status" value="1"/>
</dbReference>
<dbReference type="SUPFAM" id="SSF54593">
    <property type="entry name" value="Glyoxalase/Bleomycin resistance protein/Dihydroxybiphenyl dioxygenase"/>
    <property type="match status" value="1"/>
</dbReference>